<name>A0A7C5LD56_CALS0</name>
<dbReference type="CDD" id="cd00063">
    <property type="entry name" value="FN3"/>
    <property type="match status" value="1"/>
</dbReference>
<feature type="domain" description="Fibronectin type-III" evidence="2">
    <location>
        <begin position="78"/>
        <end position="168"/>
    </location>
</feature>
<evidence type="ECO:0000313" key="3">
    <source>
        <dbReference type="EMBL" id="HHK68881.1"/>
    </source>
</evidence>
<dbReference type="SUPFAM" id="SSF49265">
    <property type="entry name" value="Fibronectin type III"/>
    <property type="match status" value="1"/>
</dbReference>
<organism evidence="3">
    <name type="scientific">Caldiarchaeum subterraneum</name>
    <dbReference type="NCBI Taxonomy" id="311458"/>
    <lineage>
        <taxon>Archaea</taxon>
        <taxon>Nitrososphaerota</taxon>
        <taxon>Candidatus Caldarchaeales</taxon>
        <taxon>Candidatus Caldarchaeaceae</taxon>
        <taxon>Candidatus Caldarchaeum</taxon>
    </lineage>
</organism>
<dbReference type="InterPro" id="IPR013783">
    <property type="entry name" value="Ig-like_fold"/>
</dbReference>
<dbReference type="InterPro" id="IPR036116">
    <property type="entry name" value="FN3_sf"/>
</dbReference>
<evidence type="ECO:0000259" key="2">
    <source>
        <dbReference type="PROSITE" id="PS50853"/>
    </source>
</evidence>
<reference evidence="3" key="1">
    <citation type="journal article" date="2020" name="mSystems">
        <title>Genome- and Community-Level Interaction Insights into Carbon Utilization and Element Cycling Functions of Hydrothermarchaeota in Hydrothermal Sediment.</title>
        <authorList>
            <person name="Zhou Z."/>
            <person name="Liu Y."/>
            <person name="Xu W."/>
            <person name="Pan J."/>
            <person name="Luo Z.H."/>
            <person name="Li M."/>
        </authorList>
    </citation>
    <scope>NUCLEOTIDE SEQUENCE [LARGE SCALE GENOMIC DNA]</scope>
    <source>
        <strain evidence="3">SpSt-1056</strain>
    </source>
</reference>
<dbReference type="InterPro" id="IPR003961">
    <property type="entry name" value="FN3_dom"/>
</dbReference>
<dbReference type="Gene3D" id="2.60.120.260">
    <property type="entry name" value="Galactose-binding domain-like"/>
    <property type="match status" value="1"/>
</dbReference>
<feature type="region of interest" description="Disordered" evidence="1">
    <location>
        <begin position="862"/>
        <end position="882"/>
    </location>
</feature>
<dbReference type="EMBL" id="DRWN01000058">
    <property type="protein sequence ID" value="HHK68881.1"/>
    <property type="molecule type" value="Genomic_DNA"/>
</dbReference>
<gene>
    <name evidence="3" type="ORF">ENM11_07000</name>
</gene>
<sequence length="882" mass="99346">MRPAVAFLLFSAVLSGFILGQLTPLNTSNNKTFYSTITETVTTTSLSTTTATVKTYLTSAVTTTVVRRTTETVSQLVPPSDLRVQAADFRQIVLSWRDNSVGEDGFVIERSEDGKVFSAIGRTAPNAISFADASVEREKTYLYRVRAFRGSVVSNASNTVVETATPYGIPLSNYFGGLGEVETGITNAANMREGFADIFNPYWNWQPWPSGSKGASVEASIDFQEYVSGAGSQKITIKRDNESGPETRLILSSYVVRSKNPRYSVFYPLPGDKVVFSFQVKTGEKISNIQYEVMLYFIVRDNTGNERYLSPLYVLRSGNSTPFWTKISFTAEAPANLTAARVLIVFTCVRSCMGTFWLDDFVLRTEPEKRLPLVGRVGNNFKLAAIHGTVVMTEPLELAQKYDLLLGGGYYNTYVKGINPQVVSLYYFNDPSLVVSVRNSSNTPPCMLRWNGSKPVYEFRPYRTIYKKVFSEWFLSSASSSKYPREDGSGYYIVREKYCEFLLDIGRKDVVDAALKGIEKLHAYAGYNNPLLSPILFHDNLPNFIYLWNMDGMPPSKYPDRSVRKTVLENMLSRLKSELIDTGPERKIIANIGTYRDERFELLLRFDYDGVFIEYFTQIFNRTHDAQLLYRQFQVLNAYPEDRFVILVDVVPAGYVEQWNQDPRLVPEDVRRRFNFVIASLYLVNKPKTYVALRGGEGEYTTPSYILKDFYIPVGSPLTGIEVVEGDERGALFIRRYSNGIVLLNTANGRTFTYFLAERHRDRAGNVFDGLIAIPPQTGFVLYRDVSQRSAVASTDFPNPPFSTFVHYMHMLGMFYIAAELLFITKLLDSVKDAYDAGGFVNAMTYPTKPITRKMKSATSRATSLTASSGLRKPINPAHHAV</sequence>
<protein>
    <submittedName>
        <fullName evidence="3">Fibronectin type III domain-containing protein</fullName>
    </submittedName>
</protein>
<dbReference type="AlphaFoldDB" id="A0A7C5LD56"/>
<dbReference type="Gene3D" id="2.60.40.10">
    <property type="entry name" value="Immunoglobulins"/>
    <property type="match status" value="1"/>
</dbReference>
<comment type="caution">
    <text evidence="3">The sequence shown here is derived from an EMBL/GenBank/DDBJ whole genome shotgun (WGS) entry which is preliminary data.</text>
</comment>
<accession>A0A7C5LD56</accession>
<proteinExistence type="predicted"/>
<dbReference type="PROSITE" id="PS50853">
    <property type="entry name" value="FN3"/>
    <property type="match status" value="1"/>
</dbReference>
<evidence type="ECO:0000256" key="1">
    <source>
        <dbReference type="SAM" id="MobiDB-lite"/>
    </source>
</evidence>